<evidence type="ECO:0000256" key="5">
    <source>
        <dbReference type="ARBA" id="ARBA00022490"/>
    </source>
</evidence>
<gene>
    <name evidence="13" type="ORF">LIER_21121</name>
</gene>
<evidence type="ECO:0000256" key="8">
    <source>
        <dbReference type="ARBA" id="ARBA00023136"/>
    </source>
</evidence>
<evidence type="ECO:0008006" key="15">
    <source>
        <dbReference type="Google" id="ProtNLM"/>
    </source>
</evidence>
<feature type="domain" description="GOLD" evidence="12">
    <location>
        <begin position="436"/>
        <end position="537"/>
    </location>
</feature>
<comment type="caution">
    <text evidence="13">The sequence shown here is derived from an EMBL/GenBank/DDBJ whole genome shotgun (WGS) entry which is preliminary data.</text>
</comment>
<evidence type="ECO:0000259" key="12">
    <source>
        <dbReference type="PROSITE" id="PS50866"/>
    </source>
</evidence>
<evidence type="ECO:0000256" key="9">
    <source>
        <dbReference type="ARBA" id="ARBA00023306"/>
    </source>
</evidence>
<protein>
    <recommendedName>
        <fullName evidence="15">Patellin-3</fullName>
    </recommendedName>
</protein>
<keyword evidence="4" id="KW-0813">Transport</keyword>
<dbReference type="SUPFAM" id="SSF46938">
    <property type="entry name" value="CRAL/TRIO N-terminal domain"/>
    <property type="match status" value="1"/>
</dbReference>
<dbReference type="Pfam" id="PF00650">
    <property type="entry name" value="CRAL_TRIO"/>
    <property type="match status" value="1"/>
</dbReference>
<dbReference type="PRINTS" id="PR00180">
    <property type="entry name" value="CRETINALDHBP"/>
</dbReference>
<dbReference type="GO" id="GO:0051301">
    <property type="term" value="P:cell division"/>
    <property type="evidence" value="ECO:0007669"/>
    <property type="project" value="UniProtKB-KW"/>
</dbReference>
<evidence type="ECO:0000256" key="10">
    <source>
        <dbReference type="SAM" id="MobiDB-lite"/>
    </source>
</evidence>
<dbReference type="PANTHER" id="PTHR45932:SF6">
    <property type="entry name" value="PATELLIN-3"/>
    <property type="match status" value="1"/>
</dbReference>
<dbReference type="SUPFAM" id="SSF52087">
    <property type="entry name" value="CRAL/TRIO domain"/>
    <property type="match status" value="1"/>
</dbReference>
<dbReference type="Proteomes" id="UP001454036">
    <property type="component" value="Unassembled WGS sequence"/>
</dbReference>
<dbReference type="InterPro" id="IPR036865">
    <property type="entry name" value="CRAL-TRIO_dom_sf"/>
</dbReference>
<dbReference type="GO" id="GO:0016020">
    <property type="term" value="C:membrane"/>
    <property type="evidence" value="ECO:0007669"/>
    <property type="project" value="UniProtKB-SubCell"/>
</dbReference>
<dbReference type="Gene3D" id="3.40.525.10">
    <property type="entry name" value="CRAL-TRIO lipid binding domain"/>
    <property type="match status" value="1"/>
</dbReference>
<organism evidence="13 14">
    <name type="scientific">Lithospermum erythrorhizon</name>
    <name type="common">Purple gromwell</name>
    <name type="synonym">Lithospermum officinale var. erythrorhizon</name>
    <dbReference type="NCBI Taxonomy" id="34254"/>
    <lineage>
        <taxon>Eukaryota</taxon>
        <taxon>Viridiplantae</taxon>
        <taxon>Streptophyta</taxon>
        <taxon>Embryophyta</taxon>
        <taxon>Tracheophyta</taxon>
        <taxon>Spermatophyta</taxon>
        <taxon>Magnoliopsida</taxon>
        <taxon>eudicotyledons</taxon>
        <taxon>Gunneridae</taxon>
        <taxon>Pentapetalae</taxon>
        <taxon>asterids</taxon>
        <taxon>lamiids</taxon>
        <taxon>Boraginales</taxon>
        <taxon>Boraginaceae</taxon>
        <taxon>Boraginoideae</taxon>
        <taxon>Lithospermeae</taxon>
        <taxon>Lithospermum</taxon>
    </lineage>
</organism>
<dbReference type="InterPro" id="IPR036273">
    <property type="entry name" value="CRAL/TRIO_N_dom_sf"/>
</dbReference>
<dbReference type="CDD" id="cd00170">
    <property type="entry name" value="SEC14"/>
    <property type="match status" value="1"/>
</dbReference>
<feature type="compositionally biased region" description="Pro residues" evidence="10">
    <location>
        <begin position="16"/>
        <end position="30"/>
    </location>
</feature>
<dbReference type="Pfam" id="PF03765">
    <property type="entry name" value="CRAL_TRIO_N"/>
    <property type="match status" value="1"/>
</dbReference>
<dbReference type="GO" id="GO:0008289">
    <property type="term" value="F:lipid binding"/>
    <property type="evidence" value="ECO:0007669"/>
    <property type="project" value="UniProtKB-KW"/>
</dbReference>
<dbReference type="InterPro" id="IPR009038">
    <property type="entry name" value="GOLD_dom"/>
</dbReference>
<evidence type="ECO:0000313" key="13">
    <source>
        <dbReference type="EMBL" id="GAA0165813.1"/>
    </source>
</evidence>
<feature type="domain" description="CRAL-TRIO" evidence="11">
    <location>
        <begin position="252"/>
        <end position="427"/>
    </location>
</feature>
<evidence type="ECO:0000256" key="6">
    <source>
        <dbReference type="ARBA" id="ARBA00022618"/>
    </source>
</evidence>
<evidence type="ECO:0000256" key="4">
    <source>
        <dbReference type="ARBA" id="ARBA00022448"/>
    </source>
</evidence>
<dbReference type="SMART" id="SM01100">
    <property type="entry name" value="CRAL_TRIO_N"/>
    <property type="match status" value="1"/>
</dbReference>
<keyword evidence="9" id="KW-0131">Cell cycle</keyword>
<dbReference type="InterPro" id="IPR056794">
    <property type="entry name" value="PATL1-6_C_GOLD"/>
</dbReference>
<keyword evidence="8" id="KW-0472">Membrane</keyword>
<dbReference type="EMBL" id="BAABME010005502">
    <property type="protein sequence ID" value="GAA0165813.1"/>
    <property type="molecule type" value="Genomic_DNA"/>
</dbReference>
<feature type="compositionally biased region" description="Basic and acidic residues" evidence="10">
    <location>
        <begin position="118"/>
        <end position="142"/>
    </location>
</feature>
<keyword evidence="5" id="KW-0963">Cytoplasm</keyword>
<feature type="region of interest" description="Disordered" evidence="10">
    <location>
        <begin position="1"/>
        <end position="30"/>
    </location>
</feature>
<sequence length="542" mass="60836">MADSTPQPPSSSTSTTPPPPPSFSTTPPPPLAAAIATEAELTPPLASLEVEQDQEPELSSMVTVVEKDSPLTPAASDVAALSVEQLSVTAPELPPPSQALSEALEVPQEADVAAQKDVVSESDKPNDVNQDLKKAPESMPSFKEESNKLIDLSESQLKALQDFKFHVQEAINSNNLIPNSSNIATEDTPEGEIDEIPEEISIWGVPLMRDDRTDVILLKFLRARDFKVKEAFAMLKNTMAWRKEYKVDELVNEELGDHLEKVVFMHGHDKEGHPVCYNVYGEFQNKELYSKTFSDEEKRGRFLRWRIQFLERSIRKLDFSPGGINTIFQISDLKNSPGPGKRELRVATSQALQLLQDNYPEFVAKQVFINVPWWYLAFYTMINPFLTQRTKSKFVFAGPSKTSDTLFKYIAPEQVPIQYGGLLVDLCDCNPDFTVDDPVTEIIVKPTTKQTVEIIVHEKCIIVWELRVVGWDVSYSAEFVPNVEGAYTIILQKKTKMSPKDEPVVSSSFKVTELGKILLTINNPQSKKKKLLYRFKVKTLSD</sequence>
<name>A0AAV3QT58_LITER</name>
<reference evidence="13 14" key="1">
    <citation type="submission" date="2024-01" db="EMBL/GenBank/DDBJ databases">
        <title>The complete chloroplast genome sequence of Lithospermum erythrorhizon: insights into the phylogenetic relationship among Boraginaceae species and the maternal lineages of purple gromwells.</title>
        <authorList>
            <person name="Okada T."/>
            <person name="Watanabe K."/>
        </authorList>
    </citation>
    <scope>NUCLEOTIDE SEQUENCE [LARGE SCALE GENOMIC DNA]</scope>
</reference>
<dbReference type="InterPro" id="IPR011074">
    <property type="entry name" value="CRAL/TRIO_N_dom"/>
</dbReference>
<dbReference type="AlphaFoldDB" id="A0AAV3QT58"/>
<keyword evidence="7" id="KW-0446">Lipid-binding</keyword>
<feature type="region of interest" description="Disordered" evidence="10">
    <location>
        <begin position="90"/>
        <end position="142"/>
    </location>
</feature>
<comment type="similarity">
    <text evidence="3">Belongs to the patellin family.</text>
</comment>
<evidence type="ECO:0000256" key="2">
    <source>
        <dbReference type="ARBA" id="ARBA00004496"/>
    </source>
</evidence>
<dbReference type="FunFam" id="3.40.525.10:FF:000022">
    <property type="entry name" value="SEC14 cytosolic factor family protein"/>
    <property type="match status" value="1"/>
</dbReference>
<comment type="subcellular location">
    <subcellularLocation>
        <location evidence="2">Cytoplasm</location>
    </subcellularLocation>
    <subcellularLocation>
        <location evidence="1">Membrane</location>
    </subcellularLocation>
</comment>
<evidence type="ECO:0000313" key="14">
    <source>
        <dbReference type="Proteomes" id="UP001454036"/>
    </source>
</evidence>
<accession>A0AAV3QT58</accession>
<evidence type="ECO:0000259" key="11">
    <source>
        <dbReference type="PROSITE" id="PS50191"/>
    </source>
</evidence>
<dbReference type="InterPro" id="IPR001251">
    <property type="entry name" value="CRAL-TRIO_dom"/>
</dbReference>
<keyword evidence="14" id="KW-1185">Reference proteome</keyword>
<evidence type="ECO:0000256" key="7">
    <source>
        <dbReference type="ARBA" id="ARBA00023121"/>
    </source>
</evidence>
<dbReference type="GO" id="GO:0005737">
    <property type="term" value="C:cytoplasm"/>
    <property type="evidence" value="ECO:0007669"/>
    <property type="project" value="UniProtKB-SubCell"/>
</dbReference>
<dbReference type="SMART" id="SM00516">
    <property type="entry name" value="SEC14"/>
    <property type="match status" value="1"/>
</dbReference>
<dbReference type="Gene3D" id="2.60.120.680">
    <property type="entry name" value="GOLD domain"/>
    <property type="match status" value="1"/>
</dbReference>
<evidence type="ECO:0000256" key="1">
    <source>
        <dbReference type="ARBA" id="ARBA00004370"/>
    </source>
</evidence>
<evidence type="ECO:0000256" key="3">
    <source>
        <dbReference type="ARBA" id="ARBA00007155"/>
    </source>
</evidence>
<proteinExistence type="inferred from homology"/>
<dbReference type="Pfam" id="PF25099">
    <property type="entry name" value="GOLD_PATL1_C"/>
    <property type="match status" value="1"/>
</dbReference>
<keyword evidence="6" id="KW-0132">Cell division</keyword>
<dbReference type="InterPro" id="IPR044834">
    <property type="entry name" value="PATL"/>
</dbReference>
<dbReference type="PROSITE" id="PS50191">
    <property type="entry name" value="CRAL_TRIO"/>
    <property type="match status" value="1"/>
</dbReference>
<dbReference type="PROSITE" id="PS50866">
    <property type="entry name" value="GOLD"/>
    <property type="match status" value="1"/>
</dbReference>
<dbReference type="PANTHER" id="PTHR45932">
    <property type="entry name" value="PATELLIN-1"/>
    <property type="match status" value="1"/>
</dbReference>